<name>A0A2H1WDL9_SPOFR</name>
<protein>
    <submittedName>
        <fullName evidence="3">SFRICE_014885</fullName>
    </submittedName>
</protein>
<evidence type="ECO:0000256" key="1">
    <source>
        <dbReference type="ARBA" id="ARBA00022837"/>
    </source>
</evidence>
<dbReference type="InterPro" id="IPR018247">
    <property type="entry name" value="EF_Hand_1_Ca_BS"/>
</dbReference>
<dbReference type="Gene3D" id="1.10.238.10">
    <property type="entry name" value="EF-hand"/>
    <property type="match status" value="1"/>
</dbReference>
<sequence length="241" mass="27532">MPDPEIDPETPYPADALATTRKRGIHLDAQHDRRASCTQVYKQDAPRTTYLPATQASNMVSDFRKKKLLHVFKSFFDTDGSGNIEKDDFLMAIERITKTRGWKAGDDKYKFVEETLLKIWDGIQKVADENKDGQVSQDEWIAMWDKYSKNPSEAFEWQTLYCKFAFTLEDASDDGSIDSEEFSSVYASFGLDKDEAVAAFKKMANGKSEVSWAEFQDLWKEYFSSEDVNAAGNYIFGKTSF</sequence>
<reference evidence="3" key="1">
    <citation type="submission" date="2016-07" db="EMBL/GenBank/DDBJ databases">
        <authorList>
            <person name="Bretaudeau A."/>
        </authorList>
    </citation>
    <scope>NUCLEOTIDE SEQUENCE</scope>
    <source>
        <strain evidence="3">Rice</strain>
        <tissue evidence="3">Whole body</tissue>
    </source>
</reference>
<evidence type="ECO:0000259" key="2">
    <source>
        <dbReference type="PROSITE" id="PS50222"/>
    </source>
</evidence>
<dbReference type="InterPro" id="IPR002048">
    <property type="entry name" value="EF_hand_dom"/>
</dbReference>
<dbReference type="GO" id="GO:0005509">
    <property type="term" value="F:calcium ion binding"/>
    <property type="evidence" value="ECO:0007669"/>
    <property type="project" value="InterPro"/>
</dbReference>
<keyword evidence="1" id="KW-0106">Calcium</keyword>
<gene>
    <name evidence="3" type="ORF">SFRICE_014885</name>
</gene>
<proteinExistence type="predicted"/>
<dbReference type="CDD" id="cd00051">
    <property type="entry name" value="EFh"/>
    <property type="match status" value="1"/>
</dbReference>
<dbReference type="SUPFAM" id="SSF47473">
    <property type="entry name" value="EF-hand"/>
    <property type="match status" value="1"/>
</dbReference>
<dbReference type="InterPro" id="IPR011992">
    <property type="entry name" value="EF-hand-dom_pair"/>
</dbReference>
<evidence type="ECO:0000313" key="3">
    <source>
        <dbReference type="EMBL" id="SOQ50962.1"/>
    </source>
</evidence>
<dbReference type="AlphaFoldDB" id="A0A2H1WDL9"/>
<dbReference type="Pfam" id="PF13202">
    <property type="entry name" value="EF-hand_5"/>
    <property type="match status" value="2"/>
</dbReference>
<dbReference type="OrthoDB" id="9974725at2759"/>
<dbReference type="EMBL" id="ODYU01007837">
    <property type="protein sequence ID" value="SOQ50962.1"/>
    <property type="molecule type" value="Genomic_DNA"/>
</dbReference>
<organism evidence="3">
    <name type="scientific">Spodoptera frugiperda</name>
    <name type="common">Fall armyworm</name>
    <dbReference type="NCBI Taxonomy" id="7108"/>
    <lineage>
        <taxon>Eukaryota</taxon>
        <taxon>Metazoa</taxon>
        <taxon>Ecdysozoa</taxon>
        <taxon>Arthropoda</taxon>
        <taxon>Hexapoda</taxon>
        <taxon>Insecta</taxon>
        <taxon>Pterygota</taxon>
        <taxon>Neoptera</taxon>
        <taxon>Endopterygota</taxon>
        <taxon>Lepidoptera</taxon>
        <taxon>Glossata</taxon>
        <taxon>Ditrysia</taxon>
        <taxon>Noctuoidea</taxon>
        <taxon>Noctuidae</taxon>
        <taxon>Amphipyrinae</taxon>
        <taxon>Spodoptera</taxon>
    </lineage>
</organism>
<feature type="domain" description="EF-hand" evidence="2">
    <location>
        <begin position="63"/>
        <end position="99"/>
    </location>
</feature>
<dbReference type="PROSITE" id="PS00018">
    <property type="entry name" value="EF_HAND_1"/>
    <property type="match status" value="3"/>
</dbReference>
<dbReference type="SMART" id="SM00054">
    <property type="entry name" value="EFh"/>
    <property type="match status" value="3"/>
</dbReference>
<accession>A0A2H1WDL9</accession>
<feature type="domain" description="EF-hand" evidence="2">
    <location>
        <begin position="157"/>
        <end position="192"/>
    </location>
</feature>
<dbReference type="PROSITE" id="PS50222">
    <property type="entry name" value="EF_HAND_2"/>
    <property type="match status" value="2"/>
</dbReference>